<sequence>MKSGIDSAYVLDGVRPQDDLFRHVNGRWLDEFAIPDDRASHGTFYALRDAAEEQLKKIAEAAAIHALEGEGARKVGDLYASFLDEEGIEARGITPIAEDLAAVDAVTDRAGLVRLFGELDRAGSGAPFGFFVNNDAKQSDTYVVYVGQGGLSLPDESYYRDEQHAQVREKFLGHVERMLTLAGRPDPAGSAQRILALETKIASHHWDRVTNRDANKTYTKLTGAELAALTPDFDWSAWAGALGAPDGAFDEVVVRQPPFFEGLSQLLAQEPLEDWKTWLAWRQVTGAASLLSDAFVQENFDFYGRTLTGAPQLRDRWKRALGMVEGALGEELGKLYVERHFSPAAKERMQELVANLVEAYRQSISELEWMGPDTRQRALTKLAAFTPKIAYPDEFRDYSALEIDRHDLVGNARRAAEFELNRDFGKLGGPIDRNEWFMTPQTINAYYNPVQNEIVFPAAILQPPFFDIDADDAVNYGAIGAVIGHEIGHGFDDQGSKYDGDGNLVDWWTDDDRAEFEKRTSSLITQYDALEPRQTPGQHVNGELTIGENIGDLGGLSIAYAAYRIALDGARPPQLDGMTGDQRFFWAWAQAWRGKSRDEEVKRRLTLDPHSPEEFRCNAVVRNIDAFHAAFDVTPGDALWLDEADRVRIW</sequence>
<dbReference type="Pfam" id="PF05649">
    <property type="entry name" value="Peptidase_M13_N"/>
    <property type="match status" value="1"/>
</dbReference>
<reference evidence="10 11" key="1">
    <citation type="submission" date="2024-10" db="EMBL/GenBank/DDBJ databases">
        <title>The Natural Products Discovery Center: Release of the First 8490 Sequenced Strains for Exploring Actinobacteria Biosynthetic Diversity.</title>
        <authorList>
            <person name="Kalkreuter E."/>
            <person name="Kautsar S.A."/>
            <person name="Yang D."/>
            <person name="Bader C.D."/>
            <person name="Teijaro C.N."/>
            <person name="Fluegel L."/>
            <person name="Davis C.M."/>
            <person name="Simpson J.R."/>
            <person name="Lauterbach L."/>
            <person name="Steele A.D."/>
            <person name="Gui C."/>
            <person name="Meng S."/>
            <person name="Li G."/>
            <person name="Viehrig K."/>
            <person name="Ye F."/>
            <person name="Su P."/>
            <person name="Kiefer A.F."/>
            <person name="Nichols A."/>
            <person name="Cepeda A.J."/>
            <person name="Yan W."/>
            <person name="Fan B."/>
            <person name="Jiang Y."/>
            <person name="Adhikari A."/>
            <person name="Zheng C.-J."/>
            <person name="Schuster L."/>
            <person name="Cowan T.M."/>
            <person name="Smanski M.J."/>
            <person name="Chevrette M.G."/>
            <person name="De Carvalho L.P.S."/>
            <person name="Shen B."/>
        </authorList>
    </citation>
    <scope>NUCLEOTIDE SEQUENCE [LARGE SCALE GENOMIC DNA]</scope>
    <source>
        <strain evidence="10 11">NPDC049639</strain>
    </source>
</reference>
<accession>A0ABW8APF0</accession>
<dbReference type="InterPro" id="IPR024079">
    <property type="entry name" value="MetalloPept_cat_dom_sf"/>
</dbReference>
<keyword evidence="3" id="KW-0645">Protease</keyword>
<evidence type="ECO:0000256" key="1">
    <source>
        <dbReference type="ARBA" id="ARBA00001947"/>
    </source>
</evidence>
<organism evidence="10 11">
    <name type="scientific">Spongisporangium articulatum</name>
    <dbReference type="NCBI Taxonomy" id="3362603"/>
    <lineage>
        <taxon>Bacteria</taxon>
        <taxon>Bacillati</taxon>
        <taxon>Actinomycetota</taxon>
        <taxon>Actinomycetes</taxon>
        <taxon>Kineosporiales</taxon>
        <taxon>Kineosporiaceae</taxon>
        <taxon>Spongisporangium</taxon>
    </lineage>
</organism>
<evidence type="ECO:0000256" key="3">
    <source>
        <dbReference type="ARBA" id="ARBA00022670"/>
    </source>
</evidence>
<gene>
    <name evidence="10" type="ORF">ACIB24_10530</name>
</gene>
<dbReference type="Pfam" id="PF01431">
    <property type="entry name" value="Peptidase_M13"/>
    <property type="match status" value="1"/>
</dbReference>
<dbReference type="InterPro" id="IPR000718">
    <property type="entry name" value="Peptidase_M13"/>
</dbReference>
<dbReference type="RefSeq" id="WP_398279296.1">
    <property type="nucleotide sequence ID" value="NZ_JBITLV010000003.1"/>
</dbReference>
<dbReference type="PRINTS" id="PR00786">
    <property type="entry name" value="NEPRILYSIN"/>
</dbReference>
<dbReference type="SUPFAM" id="SSF55486">
    <property type="entry name" value="Metalloproteases ('zincins'), catalytic domain"/>
    <property type="match status" value="1"/>
</dbReference>
<keyword evidence="5" id="KW-0378">Hydrolase</keyword>
<dbReference type="PROSITE" id="PS51885">
    <property type="entry name" value="NEPRILYSIN"/>
    <property type="match status" value="1"/>
</dbReference>
<keyword evidence="11" id="KW-1185">Reference proteome</keyword>
<feature type="domain" description="Peptidase M13 N-terminal" evidence="9">
    <location>
        <begin position="16"/>
        <end position="392"/>
    </location>
</feature>
<dbReference type="EMBL" id="JBITLV010000003">
    <property type="protein sequence ID" value="MFI7587496.1"/>
    <property type="molecule type" value="Genomic_DNA"/>
</dbReference>
<dbReference type="InterPro" id="IPR042089">
    <property type="entry name" value="Peptidase_M13_dom_2"/>
</dbReference>
<dbReference type="Proteomes" id="UP001612915">
    <property type="component" value="Unassembled WGS sequence"/>
</dbReference>
<feature type="domain" description="Peptidase M13 C-terminal" evidence="8">
    <location>
        <begin position="444"/>
        <end position="646"/>
    </location>
</feature>
<evidence type="ECO:0000256" key="5">
    <source>
        <dbReference type="ARBA" id="ARBA00022801"/>
    </source>
</evidence>
<dbReference type="InterPro" id="IPR008753">
    <property type="entry name" value="Peptidase_M13_N"/>
</dbReference>
<evidence type="ECO:0000256" key="7">
    <source>
        <dbReference type="ARBA" id="ARBA00023049"/>
    </source>
</evidence>
<proteinExistence type="inferred from homology"/>
<dbReference type="PANTHER" id="PTHR11733">
    <property type="entry name" value="ZINC METALLOPROTEASE FAMILY M13 NEPRILYSIN-RELATED"/>
    <property type="match status" value="1"/>
</dbReference>
<dbReference type="CDD" id="cd08662">
    <property type="entry name" value="M13"/>
    <property type="match status" value="1"/>
</dbReference>
<evidence type="ECO:0000313" key="10">
    <source>
        <dbReference type="EMBL" id="MFI7587496.1"/>
    </source>
</evidence>
<evidence type="ECO:0000259" key="8">
    <source>
        <dbReference type="Pfam" id="PF01431"/>
    </source>
</evidence>
<evidence type="ECO:0000256" key="6">
    <source>
        <dbReference type="ARBA" id="ARBA00022833"/>
    </source>
</evidence>
<comment type="cofactor">
    <cofactor evidence="1">
        <name>Zn(2+)</name>
        <dbReference type="ChEBI" id="CHEBI:29105"/>
    </cofactor>
</comment>
<comment type="caution">
    <text evidence="10">The sequence shown here is derived from an EMBL/GenBank/DDBJ whole genome shotgun (WGS) entry which is preliminary data.</text>
</comment>
<dbReference type="Gene3D" id="1.10.1380.10">
    <property type="entry name" value="Neutral endopeptidase , domain2"/>
    <property type="match status" value="1"/>
</dbReference>
<protein>
    <submittedName>
        <fullName evidence="10">M13 family metallopeptidase</fullName>
    </submittedName>
</protein>
<evidence type="ECO:0000256" key="2">
    <source>
        <dbReference type="ARBA" id="ARBA00007357"/>
    </source>
</evidence>
<keyword evidence="7" id="KW-0482">Metalloprotease</keyword>
<dbReference type="InterPro" id="IPR018497">
    <property type="entry name" value="Peptidase_M13_C"/>
</dbReference>
<evidence type="ECO:0000256" key="4">
    <source>
        <dbReference type="ARBA" id="ARBA00022723"/>
    </source>
</evidence>
<evidence type="ECO:0000259" key="9">
    <source>
        <dbReference type="Pfam" id="PF05649"/>
    </source>
</evidence>
<keyword evidence="6" id="KW-0862">Zinc</keyword>
<comment type="similarity">
    <text evidence="2">Belongs to the peptidase M13 family.</text>
</comment>
<evidence type="ECO:0000313" key="11">
    <source>
        <dbReference type="Proteomes" id="UP001612915"/>
    </source>
</evidence>
<name>A0ABW8APF0_9ACTN</name>
<dbReference type="PANTHER" id="PTHR11733:SF167">
    <property type="entry name" value="FI17812P1-RELATED"/>
    <property type="match status" value="1"/>
</dbReference>
<dbReference type="Gene3D" id="3.40.390.10">
    <property type="entry name" value="Collagenase (Catalytic Domain)"/>
    <property type="match status" value="1"/>
</dbReference>
<keyword evidence="4" id="KW-0479">Metal-binding</keyword>